<evidence type="ECO:0000256" key="1">
    <source>
        <dbReference type="ARBA" id="ARBA00001974"/>
    </source>
</evidence>
<evidence type="ECO:0000256" key="10">
    <source>
        <dbReference type="ARBA" id="ARBA00048305"/>
    </source>
</evidence>
<evidence type="ECO:0000256" key="2">
    <source>
        <dbReference type="ARBA" id="ARBA00004950"/>
    </source>
</evidence>
<comment type="function">
    <text evidence="12">Catalyzes the oxidation of L-aspartate to iminoaspartate.</text>
</comment>
<dbReference type="EC" id="1.4.3.16" evidence="4 11"/>
<keyword evidence="7 12" id="KW-0662">Pyridine nucleotide biosynthesis</keyword>
<evidence type="ECO:0000256" key="3">
    <source>
        <dbReference type="ARBA" id="ARBA00008562"/>
    </source>
</evidence>
<evidence type="ECO:0000256" key="5">
    <source>
        <dbReference type="ARBA" id="ARBA00021901"/>
    </source>
</evidence>
<accession>A0ABT2VR05</accession>
<keyword evidence="9 12" id="KW-0560">Oxidoreductase</keyword>
<dbReference type="Proteomes" id="UP001209257">
    <property type="component" value="Unassembled WGS sequence"/>
</dbReference>
<dbReference type="InterPro" id="IPR003953">
    <property type="entry name" value="FAD-dep_OxRdtase_2_FAD-bd"/>
</dbReference>
<dbReference type="InterPro" id="IPR037099">
    <property type="entry name" value="Fum_R/Succ_DH_flav-like_C_sf"/>
</dbReference>
<keyword evidence="13" id="KW-0175">Coiled coil</keyword>
<evidence type="ECO:0000256" key="11">
    <source>
        <dbReference type="NCBIfam" id="TIGR00551"/>
    </source>
</evidence>
<proteinExistence type="inferred from homology"/>
<dbReference type="NCBIfam" id="NF006567">
    <property type="entry name" value="PRK09077.1"/>
    <property type="match status" value="1"/>
</dbReference>
<evidence type="ECO:0000259" key="15">
    <source>
        <dbReference type="Pfam" id="PF00890"/>
    </source>
</evidence>
<dbReference type="PRINTS" id="PR00368">
    <property type="entry name" value="FADPNR"/>
</dbReference>
<dbReference type="PRINTS" id="PR00411">
    <property type="entry name" value="PNDRDTASEI"/>
</dbReference>
<comment type="cofactor">
    <cofactor evidence="1 12">
        <name>FAD</name>
        <dbReference type="ChEBI" id="CHEBI:57692"/>
    </cofactor>
</comment>
<comment type="catalytic activity">
    <reaction evidence="10">
        <text>L-aspartate + O2 = iminosuccinate + H2O2</text>
        <dbReference type="Rhea" id="RHEA:25876"/>
        <dbReference type="ChEBI" id="CHEBI:15379"/>
        <dbReference type="ChEBI" id="CHEBI:16240"/>
        <dbReference type="ChEBI" id="CHEBI:29991"/>
        <dbReference type="ChEBI" id="CHEBI:77875"/>
        <dbReference type="EC" id="1.4.3.16"/>
    </reaction>
    <physiologicalReaction direction="left-to-right" evidence="10">
        <dbReference type="Rhea" id="RHEA:25877"/>
    </physiologicalReaction>
</comment>
<dbReference type="SUPFAM" id="SSF56425">
    <property type="entry name" value="Succinate dehydrogenase/fumarate reductase flavoprotein, catalytic domain"/>
    <property type="match status" value="1"/>
</dbReference>
<dbReference type="RefSeq" id="WP_262995684.1">
    <property type="nucleotide sequence ID" value="NZ_JAOTJC010000012.1"/>
</dbReference>
<feature type="region of interest" description="Disordered" evidence="14">
    <location>
        <begin position="521"/>
        <end position="553"/>
    </location>
</feature>
<sequence>MKSELPSPSGAASAIEHRCDVLIIGSGAAGLSLALKLAQHCQVIVLSKSDRNEGSTRYAQGGIAAVFDEQDSIDAHVQDTLLAGAGLCDEAAVRFTAERAKSSLEWLIGFGVPFDTETDDKGEQRYHLTREGGHSHRRILHAADATGEALQITLNDAVSAHPNIHFFERYNAIDLIPSKTREGSCTGAYVWNRQREHVEVIRANFITLASGGGSKVYQYTSNPDVSSGDGVAMAWRAGCRVANMEFNQFHPTCLYHPQARNFLISEALRGEGARLVHEDGTPFMTRFDERGDLAPRDVVARAIDYEMKRLGADCMYLDISHKPADFIVKHFPNIYRKCRSLGIDITRQPIPVVPAAHYSCGGVMTDFNARTDLDNVYAVGEVAYTGLHGANRMASNSLLECVVFASSAAEHILSRLDDTPTDEEIAPWDESQVSNSDEEVIIQHNWHELRLFMWDYVGIVRTDKRLERALRRIQLLEQEIAEYYAHFRVSNNLLELRNLVTVAELIVRCAMQRKESRGLHFNLDHPETSDNPQPTILIPSKTRQLAEPGTLAT</sequence>
<dbReference type="EMBL" id="JAOTJC010000012">
    <property type="protein sequence ID" value="MCU7555739.1"/>
    <property type="molecule type" value="Genomic_DNA"/>
</dbReference>
<dbReference type="Pfam" id="PF02910">
    <property type="entry name" value="Succ_DH_flav_C"/>
    <property type="match status" value="1"/>
</dbReference>
<dbReference type="PANTHER" id="PTHR42716">
    <property type="entry name" value="L-ASPARTATE OXIDASE"/>
    <property type="match status" value="1"/>
</dbReference>
<dbReference type="Gene3D" id="3.50.50.60">
    <property type="entry name" value="FAD/NAD(P)-binding domain"/>
    <property type="match status" value="1"/>
</dbReference>
<dbReference type="InterPro" id="IPR005288">
    <property type="entry name" value="NadB"/>
</dbReference>
<dbReference type="SUPFAM" id="SSF51905">
    <property type="entry name" value="FAD/NAD(P)-binding domain"/>
    <property type="match status" value="1"/>
</dbReference>
<dbReference type="Pfam" id="PF00890">
    <property type="entry name" value="FAD_binding_2"/>
    <property type="match status" value="1"/>
</dbReference>
<evidence type="ECO:0000256" key="14">
    <source>
        <dbReference type="SAM" id="MobiDB-lite"/>
    </source>
</evidence>
<keyword evidence="6 12" id="KW-0285">Flavoprotein</keyword>
<comment type="subcellular location">
    <subcellularLocation>
        <location evidence="12">Cytoplasm</location>
    </subcellularLocation>
</comment>
<evidence type="ECO:0000256" key="8">
    <source>
        <dbReference type="ARBA" id="ARBA00022827"/>
    </source>
</evidence>
<reference evidence="18" key="1">
    <citation type="submission" date="2023-07" db="EMBL/GenBank/DDBJ databases">
        <title>Study on multiphase classification of strain Alteromonas salexigens isolated from the Yellow Sea.</title>
        <authorList>
            <person name="Sun L."/>
        </authorList>
    </citation>
    <scope>NUCLEOTIDE SEQUENCE [LARGE SCALE GENOMIC DNA]</scope>
    <source>
        <strain evidence="18">ASW11-19</strain>
    </source>
</reference>
<dbReference type="PIRSF" id="PIRSF000171">
    <property type="entry name" value="SDHA_APRA_LASPO"/>
    <property type="match status" value="1"/>
</dbReference>
<dbReference type="Gene3D" id="1.20.58.100">
    <property type="entry name" value="Fumarate reductase/succinate dehydrogenase flavoprotein-like, C-terminal domain"/>
    <property type="match status" value="1"/>
</dbReference>
<dbReference type="GO" id="GO:0008734">
    <property type="term" value="F:L-aspartate oxidase activity"/>
    <property type="evidence" value="ECO:0007669"/>
    <property type="project" value="UniProtKB-EC"/>
</dbReference>
<organism evidence="17 18">
    <name type="scientific">Alteromonas salexigens</name>
    <dbReference type="NCBI Taxonomy" id="2982530"/>
    <lineage>
        <taxon>Bacteria</taxon>
        <taxon>Pseudomonadati</taxon>
        <taxon>Pseudomonadota</taxon>
        <taxon>Gammaproteobacteria</taxon>
        <taxon>Alteromonadales</taxon>
        <taxon>Alteromonadaceae</taxon>
        <taxon>Alteromonas/Salinimonas group</taxon>
        <taxon>Alteromonas</taxon>
    </lineage>
</organism>
<evidence type="ECO:0000313" key="17">
    <source>
        <dbReference type="EMBL" id="MCU7555739.1"/>
    </source>
</evidence>
<protein>
    <recommendedName>
        <fullName evidence="5 11">L-aspartate oxidase</fullName>
        <ecNumber evidence="4 11">1.4.3.16</ecNumber>
    </recommendedName>
</protein>
<name>A0ABT2VR05_9ALTE</name>
<evidence type="ECO:0000259" key="16">
    <source>
        <dbReference type="Pfam" id="PF02910"/>
    </source>
</evidence>
<evidence type="ECO:0000256" key="4">
    <source>
        <dbReference type="ARBA" id="ARBA00012173"/>
    </source>
</evidence>
<dbReference type="InterPro" id="IPR027477">
    <property type="entry name" value="Succ_DH/fumarate_Rdtase_cat_sf"/>
</dbReference>
<evidence type="ECO:0000256" key="7">
    <source>
        <dbReference type="ARBA" id="ARBA00022642"/>
    </source>
</evidence>
<feature type="coiled-coil region" evidence="13">
    <location>
        <begin position="459"/>
        <end position="486"/>
    </location>
</feature>
<gene>
    <name evidence="17" type="primary">nadB</name>
    <name evidence="17" type="ORF">OCL06_14195</name>
</gene>
<dbReference type="InterPro" id="IPR036188">
    <property type="entry name" value="FAD/NAD-bd_sf"/>
</dbReference>
<dbReference type="PANTHER" id="PTHR42716:SF2">
    <property type="entry name" value="L-ASPARTATE OXIDASE, CHLOROPLASTIC"/>
    <property type="match status" value="1"/>
</dbReference>
<evidence type="ECO:0000313" key="18">
    <source>
        <dbReference type="Proteomes" id="UP001209257"/>
    </source>
</evidence>
<comment type="pathway">
    <text evidence="2 12">Cofactor biosynthesis; NAD(+) biosynthesis; iminoaspartate from L-aspartate (oxidase route): step 1/1.</text>
</comment>
<evidence type="ECO:0000256" key="9">
    <source>
        <dbReference type="ARBA" id="ARBA00023002"/>
    </source>
</evidence>
<comment type="caution">
    <text evidence="17">The sequence shown here is derived from an EMBL/GenBank/DDBJ whole genome shotgun (WGS) entry which is preliminary data.</text>
</comment>
<keyword evidence="8 12" id="KW-0274">FAD</keyword>
<feature type="domain" description="FAD-dependent oxidoreductase 2 FAD-binding" evidence="15">
    <location>
        <begin position="20"/>
        <end position="398"/>
    </location>
</feature>
<dbReference type="SUPFAM" id="SSF46977">
    <property type="entry name" value="Succinate dehydrogenase/fumarate reductase flavoprotein C-terminal domain"/>
    <property type="match status" value="1"/>
</dbReference>
<dbReference type="Gene3D" id="3.90.700.10">
    <property type="entry name" value="Succinate dehydrogenase/fumarate reductase flavoprotein, catalytic domain"/>
    <property type="match status" value="1"/>
</dbReference>
<evidence type="ECO:0000256" key="13">
    <source>
        <dbReference type="SAM" id="Coils"/>
    </source>
</evidence>
<evidence type="ECO:0000256" key="12">
    <source>
        <dbReference type="RuleBase" id="RU362049"/>
    </source>
</evidence>
<dbReference type="NCBIfam" id="TIGR00551">
    <property type="entry name" value="nadB"/>
    <property type="match status" value="1"/>
</dbReference>
<feature type="domain" description="Fumarate reductase/succinate dehydrogenase flavoprotein-like C-terminal" evidence="16">
    <location>
        <begin position="447"/>
        <end position="531"/>
    </location>
</feature>
<keyword evidence="18" id="KW-1185">Reference proteome</keyword>
<dbReference type="InterPro" id="IPR015939">
    <property type="entry name" value="Fum_Rdtase/Succ_DH_flav-like_C"/>
</dbReference>
<comment type="similarity">
    <text evidence="3 12">Belongs to the FAD-dependent oxidoreductase 2 family. NadB subfamily.</text>
</comment>
<evidence type="ECO:0000256" key="6">
    <source>
        <dbReference type="ARBA" id="ARBA00022630"/>
    </source>
</evidence>